<keyword evidence="2" id="KW-1185">Reference proteome</keyword>
<name>A0A8T0U8F9_PANVG</name>
<evidence type="ECO:0000313" key="2">
    <source>
        <dbReference type="Proteomes" id="UP000823388"/>
    </source>
</evidence>
<protein>
    <submittedName>
        <fullName evidence="1">Uncharacterized protein</fullName>
    </submittedName>
</protein>
<comment type="caution">
    <text evidence="1">The sequence shown here is derived from an EMBL/GenBank/DDBJ whole genome shotgun (WGS) entry which is preliminary data.</text>
</comment>
<dbReference type="AlphaFoldDB" id="A0A8T0U8F9"/>
<dbReference type="Proteomes" id="UP000823388">
    <property type="component" value="Chromosome 3N"/>
</dbReference>
<reference evidence="1" key="1">
    <citation type="submission" date="2020-05" db="EMBL/GenBank/DDBJ databases">
        <title>WGS assembly of Panicum virgatum.</title>
        <authorList>
            <person name="Lovell J.T."/>
            <person name="Jenkins J."/>
            <person name="Shu S."/>
            <person name="Juenger T.E."/>
            <person name="Schmutz J."/>
        </authorList>
    </citation>
    <scope>NUCLEOTIDE SEQUENCE</scope>
    <source>
        <strain evidence="1">AP13</strain>
    </source>
</reference>
<organism evidence="1 2">
    <name type="scientific">Panicum virgatum</name>
    <name type="common">Blackwell switchgrass</name>
    <dbReference type="NCBI Taxonomy" id="38727"/>
    <lineage>
        <taxon>Eukaryota</taxon>
        <taxon>Viridiplantae</taxon>
        <taxon>Streptophyta</taxon>
        <taxon>Embryophyta</taxon>
        <taxon>Tracheophyta</taxon>
        <taxon>Spermatophyta</taxon>
        <taxon>Magnoliopsida</taxon>
        <taxon>Liliopsida</taxon>
        <taxon>Poales</taxon>
        <taxon>Poaceae</taxon>
        <taxon>PACMAD clade</taxon>
        <taxon>Panicoideae</taxon>
        <taxon>Panicodae</taxon>
        <taxon>Paniceae</taxon>
        <taxon>Panicinae</taxon>
        <taxon>Panicum</taxon>
        <taxon>Panicum sect. Hiantes</taxon>
    </lineage>
</organism>
<gene>
    <name evidence="1" type="ORF">PVAP13_3NG179840</name>
</gene>
<accession>A0A8T0U8F9</accession>
<dbReference type="EMBL" id="CM029042">
    <property type="protein sequence ID" value="KAG2617303.1"/>
    <property type="molecule type" value="Genomic_DNA"/>
</dbReference>
<evidence type="ECO:0000313" key="1">
    <source>
        <dbReference type="EMBL" id="KAG2617303.1"/>
    </source>
</evidence>
<sequence length="222" mass="25285">MGGYTPPGINKLRTTLLQQEKTNVEKLLEPIKSTWSTKGVTIAADGLAHSLNPRYYSEQWLSEDPTRVAPHMDPEISEERNNCLRKLFLVTEELRRVKQQFADYSLKRGIFSLPDSIDDRAHFDPLQCQLLLLAARETGAHTVFIHNLRRNRLTPERAEDLVFVHNNLRLLSRCSDEYLTGPTQMWDVGGDGFETFDGVGILQAANLTLDEPEFEVMIAEDD</sequence>
<proteinExistence type="predicted"/>